<dbReference type="KEGG" id="mgry:MSR1_06780"/>
<keyword evidence="2" id="KW-0808">Transferase</keyword>
<evidence type="ECO:0000256" key="1">
    <source>
        <dbReference type="ARBA" id="ARBA00005771"/>
    </source>
</evidence>
<keyword evidence="5" id="KW-1185">Reference proteome</keyword>
<dbReference type="PANTHER" id="PTHR11783">
    <property type="entry name" value="SULFOTRANSFERASE SULT"/>
    <property type="match status" value="1"/>
</dbReference>
<sequence length="278" mass="30605">MSGIVWLASYPKSGNTWLRLMLSSLERGGAAPDFSASAGFAPIASGRHAFDEALGVASADLTEDEITCLRPRLYEIQAAETVQPLLRKVHDAWTLTPAGEPLFPPAATLGAVYLVRDPRDIAASLANHSNLDLDGAIAILGNPELTFARSRHRLDAQLPQRLLNWSGHVESWLLAPIPPPLLLRYEDMLDDPLAALRRVIAHLGWSAEDAVLRRAVAATRFDALRQAEEHNGFRGRPRQSKRFFRRGQAGGWRDELSADQAARINADHAVVMRQLGYL</sequence>
<evidence type="ECO:0000313" key="5">
    <source>
        <dbReference type="Proteomes" id="UP000018922"/>
    </source>
</evidence>
<evidence type="ECO:0000313" key="4">
    <source>
        <dbReference type="EMBL" id="CDK97834.1"/>
    </source>
</evidence>
<feature type="domain" description="Sulfotransferase" evidence="3">
    <location>
        <begin position="5"/>
        <end position="272"/>
    </location>
</feature>
<reference evidence="4 5" key="1">
    <citation type="journal article" date="2014" name="Genome Announc.">
        <title>Complete genome sequence of Magnetospirillum gryphiswaldense MSR-1.</title>
        <authorList>
            <person name="Wang X."/>
            <person name="Wang Q."/>
            <person name="Zhang W."/>
            <person name="Wang Y."/>
            <person name="Li L."/>
            <person name="Wen T."/>
            <person name="Zhang T."/>
            <person name="Zhang Y."/>
            <person name="Xu J."/>
            <person name="Hu J."/>
            <person name="Li S."/>
            <person name="Liu L."/>
            <person name="Liu J."/>
            <person name="Jiang W."/>
            <person name="Tian J."/>
            <person name="Li Y."/>
            <person name="Schuler D."/>
            <person name="Wang L."/>
            <person name="Li J."/>
        </authorList>
    </citation>
    <scope>NUCLEOTIDE SEQUENCE [LARGE SCALE GENOMIC DNA]</scope>
    <source>
        <strain evidence="5">DSM 6361 / JCM 21280 / NBRC 15271 / MSR-1</strain>
    </source>
</reference>
<dbReference type="EMBL" id="HG794546">
    <property type="protein sequence ID" value="CDK97834.1"/>
    <property type="molecule type" value="Genomic_DNA"/>
</dbReference>
<dbReference type="Proteomes" id="UP000018922">
    <property type="component" value="Chromosome I"/>
</dbReference>
<dbReference type="eggNOG" id="ENOG502ZB7Q">
    <property type="taxonomic scope" value="Bacteria"/>
</dbReference>
<dbReference type="AlphaFoldDB" id="V6EXC4"/>
<accession>V6EXC4</accession>
<dbReference type="RefSeq" id="WP_024078873.1">
    <property type="nucleotide sequence ID" value="NZ_CP027526.1"/>
</dbReference>
<dbReference type="OrthoDB" id="9804504at2"/>
<dbReference type="InterPro" id="IPR027417">
    <property type="entry name" value="P-loop_NTPase"/>
</dbReference>
<dbReference type="KEGG" id="mgy:MGMSRv2__0619"/>
<protein>
    <submittedName>
        <fullName evidence="4">Sulfotransferase</fullName>
    </submittedName>
</protein>
<evidence type="ECO:0000256" key="2">
    <source>
        <dbReference type="ARBA" id="ARBA00022679"/>
    </source>
</evidence>
<dbReference type="HOGENOM" id="CLU_027239_4_1_5"/>
<comment type="similarity">
    <text evidence="1">Belongs to the sulfotransferase 1 family.</text>
</comment>
<organism evidence="4 5">
    <name type="scientific">Magnetospirillum gryphiswaldense (strain DSM 6361 / JCM 21280 / NBRC 15271 / MSR-1)</name>
    <dbReference type="NCBI Taxonomy" id="431944"/>
    <lineage>
        <taxon>Bacteria</taxon>
        <taxon>Pseudomonadati</taxon>
        <taxon>Pseudomonadota</taxon>
        <taxon>Alphaproteobacteria</taxon>
        <taxon>Rhodospirillales</taxon>
        <taxon>Rhodospirillaceae</taxon>
        <taxon>Magnetospirillum</taxon>
    </lineage>
</organism>
<name>V6EXC4_MAGGM</name>
<gene>
    <name evidence="4" type="ordered locus">MGMSRv2__0619</name>
</gene>
<dbReference type="GO" id="GO:0008146">
    <property type="term" value="F:sulfotransferase activity"/>
    <property type="evidence" value="ECO:0007669"/>
    <property type="project" value="InterPro"/>
</dbReference>
<dbReference type="STRING" id="1430440.MGMSRv2__0619"/>
<dbReference type="Gene3D" id="3.40.50.300">
    <property type="entry name" value="P-loop containing nucleotide triphosphate hydrolases"/>
    <property type="match status" value="1"/>
</dbReference>
<dbReference type="SUPFAM" id="SSF52540">
    <property type="entry name" value="P-loop containing nucleoside triphosphate hydrolases"/>
    <property type="match status" value="1"/>
</dbReference>
<proteinExistence type="inferred from homology"/>
<evidence type="ECO:0000259" key="3">
    <source>
        <dbReference type="Pfam" id="PF00685"/>
    </source>
</evidence>
<dbReference type="InterPro" id="IPR000863">
    <property type="entry name" value="Sulfotransferase_dom"/>
</dbReference>
<dbReference type="Pfam" id="PF00685">
    <property type="entry name" value="Sulfotransfer_1"/>
    <property type="match status" value="1"/>
</dbReference>